<keyword evidence="3" id="KW-1185">Reference proteome</keyword>
<feature type="region of interest" description="Disordered" evidence="1">
    <location>
        <begin position="1"/>
        <end position="145"/>
    </location>
</feature>
<name>A0AA35R429_GEOBA</name>
<accession>A0AA35R429</accession>
<gene>
    <name evidence="2" type="ORF">GBAR_LOCUS3210</name>
</gene>
<feature type="compositionally biased region" description="Polar residues" evidence="1">
    <location>
        <begin position="122"/>
        <end position="145"/>
    </location>
</feature>
<organism evidence="2 3">
    <name type="scientific">Geodia barretti</name>
    <name type="common">Barrett's horny sponge</name>
    <dbReference type="NCBI Taxonomy" id="519541"/>
    <lineage>
        <taxon>Eukaryota</taxon>
        <taxon>Metazoa</taxon>
        <taxon>Porifera</taxon>
        <taxon>Demospongiae</taxon>
        <taxon>Heteroscleromorpha</taxon>
        <taxon>Tetractinellida</taxon>
        <taxon>Astrophorina</taxon>
        <taxon>Geodiidae</taxon>
        <taxon>Geodia</taxon>
    </lineage>
</organism>
<feature type="compositionally biased region" description="Polar residues" evidence="1">
    <location>
        <begin position="1"/>
        <end position="14"/>
    </location>
</feature>
<dbReference type="EMBL" id="CASHTH010000444">
    <property type="protein sequence ID" value="CAI8001530.1"/>
    <property type="molecule type" value="Genomic_DNA"/>
</dbReference>
<protein>
    <submittedName>
        <fullName evidence="2">Uncharacterized protein</fullName>
    </submittedName>
</protein>
<feature type="compositionally biased region" description="Basic and acidic residues" evidence="1">
    <location>
        <begin position="25"/>
        <end position="35"/>
    </location>
</feature>
<proteinExistence type="predicted"/>
<feature type="compositionally biased region" description="Polar residues" evidence="1">
    <location>
        <begin position="65"/>
        <end position="74"/>
    </location>
</feature>
<evidence type="ECO:0000313" key="2">
    <source>
        <dbReference type="EMBL" id="CAI8001530.1"/>
    </source>
</evidence>
<reference evidence="2" key="1">
    <citation type="submission" date="2023-03" db="EMBL/GenBank/DDBJ databases">
        <authorList>
            <person name="Steffen K."/>
            <person name="Cardenas P."/>
        </authorList>
    </citation>
    <scope>NUCLEOTIDE SEQUENCE</scope>
</reference>
<dbReference type="Gene3D" id="2.60.220.30">
    <property type="match status" value="1"/>
</dbReference>
<evidence type="ECO:0000313" key="3">
    <source>
        <dbReference type="Proteomes" id="UP001174909"/>
    </source>
</evidence>
<dbReference type="AlphaFoldDB" id="A0AA35R429"/>
<feature type="compositionally biased region" description="Low complexity" evidence="1">
    <location>
        <begin position="46"/>
        <end position="63"/>
    </location>
</feature>
<comment type="caution">
    <text evidence="2">The sequence shown here is derived from an EMBL/GenBank/DDBJ whole genome shotgun (WGS) entry which is preliminary data.</text>
</comment>
<sequence length="255" mass="28233">MSYPSSLLNSNPINDKSAVFVNQAMRDEKEDDPFHHPLPVHKRKISNASSTSSSSNYPLSDLSQPEPQNSQNGSADRLGNIQLTTFGSGRGKGAIGEVPMKRKKNKARKKSQSNDGPRTDSHTSGYYSNTSNDATGVSLPDTSSSTFLPDHMTPIHIKAEKSSKRVWYNDKSNNLRLDIPRGAIPAGENFTIDFGVALFGPFQFPEGLRPVSPVFWICVRDQRNFQFSKPVTVSIPHFLNLENHDEIQSLGLTFL</sequence>
<evidence type="ECO:0000256" key="1">
    <source>
        <dbReference type="SAM" id="MobiDB-lite"/>
    </source>
</evidence>
<feature type="compositionally biased region" description="Basic residues" evidence="1">
    <location>
        <begin position="101"/>
        <end position="111"/>
    </location>
</feature>
<dbReference type="Proteomes" id="UP001174909">
    <property type="component" value="Unassembled WGS sequence"/>
</dbReference>